<gene>
    <name evidence="2" type="ORF">UFOPK2602_01981</name>
</gene>
<feature type="compositionally biased region" description="Low complexity" evidence="1">
    <location>
        <begin position="22"/>
        <end position="31"/>
    </location>
</feature>
<reference evidence="2" key="1">
    <citation type="submission" date="2020-05" db="EMBL/GenBank/DDBJ databases">
        <authorList>
            <person name="Chiriac C."/>
            <person name="Salcher M."/>
            <person name="Ghai R."/>
            <person name="Kavagutti S V."/>
        </authorList>
    </citation>
    <scope>NUCLEOTIDE SEQUENCE</scope>
</reference>
<sequence>MQNTTNGQRMPSGPTSAPPTTGPTMKPPTSTLAMRPSRSERPSAPRPETSARAVGMKHPDAAPVRARAPTSIHSPVLPAHTRLPATAAKAPVNRSTLGWPLSASGATSNWTRNDMANPDAAMIPSPVEEKPKRSCNWGSRAKMTLLLAIMSAVAPASTVRTRRGEGPGAPVSGVRVFPMGVTLRAGERAARPSSVDSAARRAHGPWAAQR</sequence>
<feature type="region of interest" description="Disordered" evidence="1">
    <location>
        <begin position="106"/>
        <end position="134"/>
    </location>
</feature>
<evidence type="ECO:0000256" key="1">
    <source>
        <dbReference type="SAM" id="MobiDB-lite"/>
    </source>
</evidence>
<feature type="region of interest" description="Disordered" evidence="1">
    <location>
        <begin position="1"/>
        <end position="82"/>
    </location>
</feature>
<name>A0A6J6RQJ8_9ZZZZ</name>
<organism evidence="2">
    <name type="scientific">freshwater metagenome</name>
    <dbReference type="NCBI Taxonomy" id="449393"/>
    <lineage>
        <taxon>unclassified sequences</taxon>
        <taxon>metagenomes</taxon>
        <taxon>ecological metagenomes</taxon>
    </lineage>
</organism>
<proteinExistence type="predicted"/>
<dbReference type="EMBL" id="CAEZXX010000174">
    <property type="protein sequence ID" value="CAB4724631.1"/>
    <property type="molecule type" value="Genomic_DNA"/>
</dbReference>
<protein>
    <submittedName>
        <fullName evidence="2">Unannotated protein</fullName>
    </submittedName>
</protein>
<evidence type="ECO:0000313" key="2">
    <source>
        <dbReference type="EMBL" id="CAB4724631.1"/>
    </source>
</evidence>
<feature type="region of interest" description="Disordered" evidence="1">
    <location>
        <begin position="186"/>
        <end position="210"/>
    </location>
</feature>
<accession>A0A6J6RQJ8</accession>
<dbReference type="AlphaFoldDB" id="A0A6J6RQJ8"/>